<dbReference type="Proteomes" id="UP000326611">
    <property type="component" value="Unassembled WGS sequence"/>
</dbReference>
<evidence type="ECO:0000313" key="1">
    <source>
        <dbReference type="EMBL" id="VVP89511.1"/>
    </source>
</evidence>
<dbReference type="AlphaFoldDB" id="A0A5E7SRS8"/>
<dbReference type="EMBL" id="CABVIY010000004">
    <property type="protein sequence ID" value="VVP89511.1"/>
    <property type="molecule type" value="Genomic_DNA"/>
</dbReference>
<protein>
    <submittedName>
        <fullName evidence="1">Uncharacterized protein</fullName>
    </submittedName>
</protein>
<sequence length="38" mass="4323">MTPYQRARRIYVWRGSAIVLLGTAFVMLASSYCAQLTQ</sequence>
<accession>A0A5E7SRS8</accession>
<proteinExistence type="predicted"/>
<organism evidence="1 2">
    <name type="scientific">Pseudomonas fluorescens</name>
    <dbReference type="NCBI Taxonomy" id="294"/>
    <lineage>
        <taxon>Bacteria</taxon>
        <taxon>Pseudomonadati</taxon>
        <taxon>Pseudomonadota</taxon>
        <taxon>Gammaproteobacteria</taxon>
        <taxon>Pseudomonadales</taxon>
        <taxon>Pseudomonadaceae</taxon>
        <taxon>Pseudomonas</taxon>
    </lineage>
</organism>
<reference evidence="1 2" key="1">
    <citation type="submission" date="2019-09" db="EMBL/GenBank/DDBJ databases">
        <authorList>
            <person name="Chandra G."/>
            <person name="Truman W A."/>
        </authorList>
    </citation>
    <scope>NUCLEOTIDE SEQUENCE [LARGE SCALE GENOMIC DNA]</scope>
    <source>
        <strain evidence="1">PS918</strain>
    </source>
</reference>
<evidence type="ECO:0000313" key="2">
    <source>
        <dbReference type="Proteomes" id="UP000326611"/>
    </source>
</evidence>
<gene>
    <name evidence="1" type="ORF">PS918_03093</name>
</gene>
<name>A0A5E7SRS8_PSEFL</name>